<evidence type="ECO:0000259" key="10">
    <source>
        <dbReference type="PROSITE" id="PS50850"/>
    </source>
</evidence>
<evidence type="ECO:0000256" key="5">
    <source>
        <dbReference type="ARBA" id="ARBA00022989"/>
    </source>
</evidence>
<feature type="transmembrane region" description="Helical" evidence="9">
    <location>
        <begin position="270"/>
        <end position="289"/>
    </location>
</feature>
<dbReference type="GO" id="GO:0022857">
    <property type="term" value="F:transmembrane transporter activity"/>
    <property type="evidence" value="ECO:0007669"/>
    <property type="project" value="InterPro"/>
</dbReference>
<dbReference type="GO" id="GO:0005886">
    <property type="term" value="C:plasma membrane"/>
    <property type="evidence" value="ECO:0007669"/>
    <property type="project" value="TreeGrafter"/>
</dbReference>
<dbReference type="EMBL" id="LKCW01000008">
    <property type="protein sequence ID" value="KPM45350.1"/>
    <property type="molecule type" value="Genomic_DNA"/>
</dbReference>
<feature type="transmembrane region" description="Helical" evidence="9">
    <location>
        <begin position="197"/>
        <end position="217"/>
    </location>
</feature>
<feature type="transmembrane region" description="Helical" evidence="9">
    <location>
        <begin position="439"/>
        <end position="461"/>
    </location>
</feature>
<dbReference type="Pfam" id="PF07690">
    <property type="entry name" value="MFS_1"/>
    <property type="match status" value="1"/>
</dbReference>
<evidence type="ECO:0000256" key="6">
    <source>
        <dbReference type="ARBA" id="ARBA00023136"/>
    </source>
</evidence>
<dbReference type="InterPro" id="IPR036259">
    <property type="entry name" value="MFS_trans_sf"/>
</dbReference>
<dbReference type="InterPro" id="IPR020846">
    <property type="entry name" value="MFS_dom"/>
</dbReference>
<keyword evidence="3" id="KW-0813">Transport</keyword>
<evidence type="ECO:0000256" key="7">
    <source>
        <dbReference type="ARBA" id="ARBA00023180"/>
    </source>
</evidence>
<evidence type="ECO:0000256" key="8">
    <source>
        <dbReference type="SAM" id="MobiDB-lite"/>
    </source>
</evidence>
<dbReference type="Gene3D" id="1.20.1250.20">
    <property type="entry name" value="MFS general substrate transporter like domains"/>
    <property type="match status" value="2"/>
</dbReference>
<sequence length="588" mass="63775">MTDQQDIDASTTKLSISQSEKGEEDRQVEQQEPPHPRSHFPAWKWKGTLVLIFLACVLNGTSNPLCLSFPKPYYDLVSNSPRLLAGYDISNVANIQPRLYEAFGHIDLLPWIGLSYALANFCVVTLARKLTFVFDMRHIFIANLFVFIAGSAIAGAAQSMAMLIVGRIVMGVGGSIVQQTAYSYFAVLATPAEMTGLYGITGGVWAVGLVTGGPIGSAFAENSTTTWRWAFYINLPFIGLATILALVCLPSHSLKPDIPFTNRLMKIDPIGIFLHMASGVLFALAVTFSGSVWDWGSGPSIAVWIVFGVAFVSWAVQQYFCIFTTPDERAFPVHLLSRRDLLPLWVASACASASYAITLYYTPLFFAFARGVDALGQTVRLLPFILLFILFVSLTGRLLPKIGRYNLIYIVGGSISLAAGAAMVSILDVDVPQSQLLALVALLGIGTGMTFQHGIAISNVINKNPRDRVDSLTICNMSQMAGISLILAVAGSIFQNVGYSLLVDALGDDASQYSDHDIREALAGVSSKVWQSESPGVLRSGIEAVSKVVAREFYIVISFGSLCLICGLLMDWKKLDFGTKPKEKETSV</sequence>
<keyword evidence="6 9" id="KW-0472">Membrane</keyword>
<keyword evidence="7" id="KW-0325">Glycoprotein</keyword>
<dbReference type="OrthoDB" id="10021397at2759"/>
<dbReference type="SUPFAM" id="SSF103473">
    <property type="entry name" value="MFS general substrate transporter"/>
    <property type="match status" value="1"/>
</dbReference>
<comment type="caution">
    <text evidence="11">The sequence shown here is derived from an EMBL/GenBank/DDBJ whole genome shotgun (WGS) entry which is preliminary data.</text>
</comment>
<dbReference type="PROSITE" id="PS50850">
    <property type="entry name" value="MFS"/>
    <property type="match status" value="1"/>
</dbReference>
<evidence type="ECO:0000256" key="1">
    <source>
        <dbReference type="ARBA" id="ARBA00004141"/>
    </source>
</evidence>
<feature type="transmembrane region" description="Helical" evidence="9">
    <location>
        <begin position="473"/>
        <end position="494"/>
    </location>
</feature>
<feature type="transmembrane region" description="Helical" evidence="9">
    <location>
        <begin position="164"/>
        <end position="185"/>
    </location>
</feature>
<feature type="transmembrane region" description="Helical" evidence="9">
    <location>
        <begin position="381"/>
        <end position="400"/>
    </location>
</feature>
<evidence type="ECO:0000256" key="3">
    <source>
        <dbReference type="ARBA" id="ARBA00022448"/>
    </source>
</evidence>
<accession>A0A0P7C0D0</accession>
<feature type="domain" description="Major facilitator superfamily (MFS) profile" evidence="10">
    <location>
        <begin position="74"/>
        <end position="588"/>
    </location>
</feature>
<feature type="transmembrane region" description="Helical" evidence="9">
    <location>
        <begin position="139"/>
        <end position="158"/>
    </location>
</feature>
<evidence type="ECO:0000256" key="9">
    <source>
        <dbReference type="SAM" id="Phobius"/>
    </source>
</evidence>
<keyword evidence="12" id="KW-1185">Reference proteome</keyword>
<proteinExistence type="inferred from homology"/>
<dbReference type="Proteomes" id="UP000050424">
    <property type="component" value="Unassembled WGS sequence"/>
</dbReference>
<gene>
    <name evidence="11" type="ORF">AK830_g1200</name>
</gene>
<keyword evidence="5 9" id="KW-1133">Transmembrane helix</keyword>
<feature type="transmembrane region" description="Helical" evidence="9">
    <location>
        <begin position="553"/>
        <end position="572"/>
    </location>
</feature>
<comment type="subcellular location">
    <subcellularLocation>
        <location evidence="1">Membrane</location>
        <topology evidence="1">Multi-pass membrane protein</topology>
    </subcellularLocation>
</comment>
<name>A0A0P7C0D0_9HYPO</name>
<organism evidence="11 12">
    <name type="scientific">Neonectria ditissima</name>
    <dbReference type="NCBI Taxonomy" id="78410"/>
    <lineage>
        <taxon>Eukaryota</taxon>
        <taxon>Fungi</taxon>
        <taxon>Dikarya</taxon>
        <taxon>Ascomycota</taxon>
        <taxon>Pezizomycotina</taxon>
        <taxon>Sordariomycetes</taxon>
        <taxon>Hypocreomycetidae</taxon>
        <taxon>Hypocreales</taxon>
        <taxon>Nectriaceae</taxon>
        <taxon>Neonectria</taxon>
    </lineage>
</organism>
<dbReference type="InterPro" id="IPR011701">
    <property type="entry name" value="MFS"/>
</dbReference>
<feature type="transmembrane region" description="Helical" evidence="9">
    <location>
        <begin position="229"/>
        <end position="249"/>
    </location>
</feature>
<keyword evidence="4 9" id="KW-0812">Transmembrane</keyword>
<dbReference type="PANTHER" id="PTHR23501">
    <property type="entry name" value="MAJOR FACILITATOR SUPERFAMILY"/>
    <property type="match status" value="1"/>
</dbReference>
<feature type="transmembrane region" description="Helical" evidence="9">
    <location>
        <begin position="47"/>
        <end position="70"/>
    </location>
</feature>
<feature type="transmembrane region" description="Helical" evidence="9">
    <location>
        <begin position="407"/>
        <end position="427"/>
    </location>
</feature>
<evidence type="ECO:0000256" key="4">
    <source>
        <dbReference type="ARBA" id="ARBA00022692"/>
    </source>
</evidence>
<evidence type="ECO:0000313" key="12">
    <source>
        <dbReference type="Proteomes" id="UP000050424"/>
    </source>
</evidence>
<dbReference type="PANTHER" id="PTHR23501:SF12">
    <property type="entry name" value="MAJOR FACILITATOR SUPERFAMILY (MFS) PROFILE DOMAIN-CONTAINING PROTEIN-RELATED"/>
    <property type="match status" value="1"/>
</dbReference>
<feature type="transmembrane region" description="Helical" evidence="9">
    <location>
        <begin position="341"/>
        <end position="361"/>
    </location>
</feature>
<feature type="transmembrane region" description="Helical" evidence="9">
    <location>
        <begin position="108"/>
        <end position="127"/>
    </location>
</feature>
<feature type="region of interest" description="Disordered" evidence="8">
    <location>
        <begin position="1"/>
        <end position="40"/>
    </location>
</feature>
<feature type="transmembrane region" description="Helical" evidence="9">
    <location>
        <begin position="301"/>
        <end position="320"/>
    </location>
</feature>
<dbReference type="AlphaFoldDB" id="A0A0P7C0D0"/>
<comment type="similarity">
    <text evidence="2">Belongs to the major facilitator superfamily. TCR/Tet family.</text>
</comment>
<evidence type="ECO:0000313" key="11">
    <source>
        <dbReference type="EMBL" id="KPM45350.1"/>
    </source>
</evidence>
<protein>
    <recommendedName>
        <fullName evidence="10">Major facilitator superfamily (MFS) profile domain-containing protein</fullName>
    </recommendedName>
</protein>
<reference evidence="11 12" key="1">
    <citation type="submission" date="2015-09" db="EMBL/GenBank/DDBJ databases">
        <title>Draft genome of a European isolate of the apple canker pathogen Neonectria ditissima.</title>
        <authorList>
            <person name="Gomez-Cortecero A."/>
            <person name="Harrison R.J."/>
            <person name="Armitage A.D."/>
        </authorList>
    </citation>
    <scope>NUCLEOTIDE SEQUENCE [LARGE SCALE GENOMIC DNA]</scope>
    <source>
        <strain evidence="11 12">R09/05</strain>
    </source>
</reference>
<feature type="compositionally biased region" description="Basic and acidic residues" evidence="8">
    <location>
        <begin position="20"/>
        <end position="35"/>
    </location>
</feature>
<evidence type="ECO:0000256" key="2">
    <source>
        <dbReference type="ARBA" id="ARBA00007520"/>
    </source>
</evidence>
<feature type="compositionally biased region" description="Polar residues" evidence="8">
    <location>
        <begin position="1"/>
        <end position="19"/>
    </location>
</feature>